<reference evidence="8" key="2">
    <citation type="submission" date="2023-01" db="EMBL/GenBank/DDBJ databases">
        <authorList>
            <person name="Sun Q."/>
            <person name="Evtushenko L."/>
        </authorList>
    </citation>
    <scope>NUCLEOTIDE SEQUENCE</scope>
    <source>
        <strain evidence="8">VKM B-2789</strain>
    </source>
</reference>
<evidence type="ECO:0000313" key="9">
    <source>
        <dbReference type="Proteomes" id="UP001143330"/>
    </source>
</evidence>
<keyword evidence="4 7" id="KW-0812">Transmembrane</keyword>
<gene>
    <name evidence="8" type="ORF">GCM10017653_36630</name>
</gene>
<dbReference type="PANTHER" id="PTHR30509:SF9">
    <property type="entry name" value="MULTIDRUG RESISTANCE PROTEIN MDTO"/>
    <property type="match status" value="1"/>
</dbReference>
<organism evidence="8 9">
    <name type="scientific">Ancylobacter defluvii</name>
    <dbReference type="NCBI Taxonomy" id="1282440"/>
    <lineage>
        <taxon>Bacteria</taxon>
        <taxon>Pseudomonadati</taxon>
        <taxon>Pseudomonadota</taxon>
        <taxon>Alphaproteobacteria</taxon>
        <taxon>Hyphomicrobiales</taxon>
        <taxon>Xanthobacteraceae</taxon>
        <taxon>Ancylobacter</taxon>
    </lineage>
</organism>
<protein>
    <recommendedName>
        <fullName evidence="10">Membrane protein YccC</fullName>
    </recommendedName>
</protein>
<proteinExistence type="predicted"/>
<dbReference type="InterPro" id="IPR006726">
    <property type="entry name" value="PHBA_efflux_AaeB/fusaric-R"/>
</dbReference>
<feature type="transmembrane region" description="Helical" evidence="7">
    <location>
        <begin position="79"/>
        <end position="96"/>
    </location>
</feature>
<sequence>MRGKMSVAEMTAARWRLAFPIDLGWRNVVFAVRTAVAAVVALAIAYWLELQDPQWAVLTVYLLAQPTAGAALAKGAYRVIGTLLGATVGLVILALYSQAPVPLVGAIALWLALCFFIGAQMRNYTAYGFLLAGYTALLVGLQGASDPTHAWHLAFDRTAEIIIGIACITAVSVLVFPRYAGVMLREQLAELFGQLSHYGAIALRPATPFATFAALRRVMIEAVVKFDALRSYAVFEAPDMRADDAALKRMVREFLRVLAIARGLYVRVEDFQSEDAEPIIERLRPSMAATAALLDRIAADVHAFEDPRRIRRELLAARGALKSATRDLEAMAGRVPFEPLAEGVLILRRAGDLLHGLSMVMVSEAASLRRNQRVAVRPEKQAPVVPAASNMEALLLAVRSALALVLMSVLWAATEWTDGFNAVSGLAIILFFAVNQDQPGKLGFAFLLWSAIGIVAAYAAMIFVLPWIEGYEALALFLIVALLPAGLMAGTPQYAWPGIAFGGFFVSEIGTSNVLQPDELSFVNAAFSLLFGMGICLVLLNLFPINSLATRGRVWARTMAILLPAAARGQRHERAIVGEIVAMLAGLLPRLSLDRQGEEDFLRGTLGAASTSLELGRLNRLRRDADLSSEASALIARFLDQFAAELESLPEAGDTIGARVAAAQATVRAALEALAALQLEPGALAAALNVRAGASLRFIADRFDIDRAFLVRSFGEA</sequence>
<dbReference type="AlphaFoldDB" id="A0A9W6JZX8"/>
<dbReference type="GO" id="GO:0022857">
    <property type="term" value="F:transmembrane transporter activity"/>
    <property type="evidence" value="ECO:0007669"/>
    <property type="project" value="InterPro"/>
</dbReference>
<keyword evidence="2" id="KW-0813">Transport</keyword>
<feature type="transmembrane region" description="Helical" evidence="7">
    <location>
        <begin position="54"/>
        <end position="72"/>
    </location>
</feature>
<feature type="transmembrane region" description="Helical" evidence="7">
    <location>
        <begin position="393"/>
        <end position="413"/>
    </location>
</feature>
<reference evidence="8" key="1">
    <citation type="journal article" date="2014" name="Int. J. Syst. Evol. Microbiol.">
        <title>Complete genome sequence of Corynebacterium casei LMG S-19264T (=DSM 44701T), isolated from a smear-ripened cheese.</title>
        <authorList>
            <consortium name="US DOE Joint Genome Institute (JGI-PGF)"/>
            <person name="Walter F."/>
            <person name="Albersmeier A."/>
            <person name="Kalinowski J."/>
            <person name="Ruckert C."/>
        </authorList>
    </citation>
    <scope>NUCLEOTIDE SEQUENCE</scope>
    <source>
        <strain evidence="8">VKM B-2789</strain>
    </source>
</reference>
<feature type="transmembrane region" description="Helical" evidence="7">
    <location>
        <begin position="157"/>
        <end position="176"/>
    </location>
</feature>
<evidence type="ECO:0000256" key="2">
    <source>
        <dbReference type="ARBA" id="ARBA00022448"/>
    </source>
</evidence>
<evidence type="ECO:0008006" key="10">
    <source>
        <dbReference type="Google" id="ProtNLM"/>
    </source>
</evidence>
<keyword evidence="5 7" id="KW-1133">Transmembrane helix</keyword>
<dbReference type="PANTHER" id="PTHR30509">
    <property type="entry name" value="P-HYDROXYBENZOIC ACID EFFLUX PUMP SUBUNIT-RELATED"/>
    <property type="match status" value="1"/>
</dbReference>
<evidence type="ECO:0000256" key="1">
    <source>
        <dbReference type="ARBA" id="ARBA00004651"/>
    </source>
</evidence>
<evidence type="ECO:0000256" key="7">
    <source>
        <dbReference type="SAM" id="Phobius"/>
    </source>
</evidence>
<evidence type="ECO:0000256" key="5">
    <source>
        <dbReference type="ARBA" id="ARBA00022989"/>
    </source>
</evidence>
<evidence type="ECO:0000256" key="3">
    <source>
        <dbReference type="ARBA" id="ARBA00022475"/>
    </source>
</evidence>
<dbReference type="EMBL" id="BSFM01000017">
    <property type="protein sequence ID" value="GLK85593.1"/>
    <property type="molecule type" value="Genomic_DNA"/>
</dbReference>
<feature type="transmembrane region" description="Helical" evidence="7">
    <location>
        <begin position="470"/>
        <end position="487"/>
    </location>
</feature>
<keyword evidence="3" id="KW-1003">Cell membrane</keyword>
<feature type="transmembrane region" description="Helical" evidence="7">
    <location>
        <begin position="521"/>
        <end position="543"/>
    </location>
</feature>
<keyword evidence="9" id="KW-1185">Reference proteome</keyword>
<feature type="transmembrane region" description="Helical" evidence="7">
    <location>
        <begin position="442"/>
        <end position="464"/>
    </location>
</feature>
<keyword evidence="6 7" id="KW-0472">Membrane</keyword>
<dbReference type="GO" id="GO:0005886">
    <property type="term" value="C:plasma membrane"/>
    <property type="evidence" value="ECO:0007669"/>
    <property type="project" value="UniProtKB-SubCell"/>
</dbReference>
<feature type="transmembrane region" description="Helical" evidence="7">
    <location>
        <begin position="28"/>
        <end position="48"/>
    </location>
</feature>
<accession>A0A9W6JZX8</accession>
<evidence type="ECO:0000256" key="4">
    <source>
        <dbReference type="ARBA" id="ARBA00022692"/>
    </source>
</evidence>
<evidence type="ECO:0000256" key="6">
    <source>
        <dbReference type="ARBA" id="ARBA00023136"/>
    </source>
</evidence>
<feature type="transmembrane region" description="Helical" evidence="7">
    <location>
        <begin position="102"/>
        <end position="119"/>
    </location>
</feature>
<comment type="subcellular location">
    <subcellularLocation>
        <location evidence="1">Cell membrane</location>
        <topology evidence="1">Multi-pass membrane protein</topology>
    </subcellularLocation>
</comment>
<dbReference type="Pfam" id="PF04632">
    <property type="entry name" value="FUSC"/>
    <property type="match status" value="1"/>
</dbReference>
<name>A0A9W6JZX8_9HYPH</name>
<feature type="transmembrane region" description="Helical" evidence="7">
    <location>
        <begin position="126"/>
        <end position="145"/>
    </location>
</feature>
<evidence type="ECO:0000313" key="8">
    <source>
        <dbReference type="EMBL" id="GLK85593.1"/>
    </source>
</evidence>
<comment type="caution">
    <text evidence="8">The sequence shown here is derived from an EMBL/GenBank/DDBJ whole genome shotgun (WGS) entry which is preliminary data.</text>
</comment>
<dbReference type="Proteomes" id="UP001143330">
    <property type="component" value="Unassembled WGS sequence"/>
</dbReference>